<accession>A0A381V5E5</accession>
<dbReference type="EMBL" id="UINC01007858">
    <property type="protein sequence ID" value="SVA35404.1"/>
    <property type="molecule type" value="Genomic_DNA"/>
</dbReference>
<evidence type="ECO:0000313" key="1">
    <source>
        <dbReference type="EMBL" id="SVA35404.1"/>
    </source>
</evidence>
<gene>
    <name evidence="1" type="ORF">METZ01_LOCUS88258</name>
</gene>
<name>A0A381V5E5_9ZZZZ</name>
<organism evidence="1">
    <name type="scientific">marine metagenome</name>
    <dbReference type="NCBI Taxonomy" id="408172"/>
    <lineage>
        <taxon>unclassified sequences</taxon>
        <taxon>metagenomes</taxon>
        <taxon>ecological metagenomes</taxon>
    </lineage>
</organism>
<dbReference type="AlphaFoldDB" id="A0A381V5E5"/>
<reference evidence="1" key="1">
    <citation type="submission" date="2018-05" db="EMBL/GenBank/DDBJ databases">
        <authorList>
            <person name="Lanie J.A."/>
            <person name="Ng W.-L."/>
            <person name="Kazmierczak K.M."/>
            <person name="Andrzejewski T.M."/>
            <person name="Davidsen T.M."/>
            <person name="Wayne K.J."/>
            <person name="Tettelin H."/>
            <person name="Glass J.I."/>
            <person name="Rusch D."/>
            <person name="Podicherti R."/>
            <person name="Tsui H.-C.T."/>
            <person name="Winkler M.E."/>
        </authorList>
    </citation>
    <scope>NUCLEOTIDE SEQUENCE</scope>
</reference>
<proteinExistence type="predicted"/>
<dbReference type="Gene3D" id="3.30.300.200">
    <property type="match status" value="1"/>
</dbReference>
<protein>
    <recommendedName>
        <fullName evidence="2">Baseplate protein J-like domain-containing protein</fullName>
    </recommendedName>
</protein>
<evidence type="ECO:0008006" key="2">
    <source>
        <dbReference type="Google" id="ProtNLM"/>
    </source>
</evidence>
<sequence length="594" mass="64298">MNILLDTLAYNTHYLGFNMNMLANEMFLDSSSLRSSIVSHAKTLGYEVNSCRAPYAEVNVVLNTKGKASATMEAGHKFTTTLDKIDYQFVNIAAQSASSTGQEIPFNGLKIYEGTYVTTRYTVDSSDVEQRFILPEDRADTTTLTVTLQNSVTDTTQTTYTKATDISTLTSASEVYYLQEVEAGKYEVYFGDGVVSKAVSDGNIVLLNYVVTNKTEANGASVFSSAAAIDTITDITVTTVEKAVGGGEAESLKSIKLNAPLDYASQGRCVTSEDYKLYARKLFPQTQAVMVFGGEAGSFDPTIGVTSTAAYGKVFISIKSITGNNLTDAQKAQLVTDLQKYNVASITPVIIDPEITYLILNVSFKYDSNKTVKDKADLISDVTDTITAFNDNELKSFGTLMRHSQVAALIDSTDTSILSNITNVTMAKRFTPRLNASTGYNIYFNNALYNPHSEHNKSGGGVITSSGFYVDGDADNEQFFDDDGDGNLRRYYVVGVTRNYQDSTAGTIDYVTGAIKVNALIITSISDVDNVSSTTIRFTAVPSSKDIVPVRNQILEIDLLNSSVTGEIDSIAVGDTGASSQYKTSTSYTATQSY</sequence>